<dbReference type="Gene3D" id="3.50.50.60">
    <property type="entry name" value="FAD/NAD(P)-binding domain"/>
    <property type="match status" value="1"/>
</dbReference>
<dbReference type="Gene3D" id="3.30.9.10">
    <property type="entry name" value="D-Amino Acid Oxidase, subunit A, domain 2"/>
    <property type="match status" value="1"/>
</dbReference>
<gene>
    <name evidence="7" type="primary">eryB</name>
    <name evidence="7" type="ordered locus">NE0370</name>
</gene>
<dbReference type="eggNOG" id="COG0578">
    <property type="taxonomic scope" value="Bacteria"/>
</dbReference>
<dbReference type="EMBL" id="AL954747">
    <property type="protein sequence ID" value="CAD84281.1"/>
    <property type="molecule type" value="Genomic_DNA"/>
</dbReference>
<evidence type="ECO:0000256" key="2">
    <source>
        <dbReference type="ARBA" id="ARBA00007330"/>
    </source>
</evidence>
<dbReference type="AlphaFoldDB" id="Q82XB6"/>
<sequence>MPTTRHYDIVIIGGGIQGAAVAQAAAALGYNVLVLEKTALAAGTSSRSSKLIHGGLRYLESGQFGLVWESLKERAALLRLAPSLVRLQPFHIPIYDQTSRDTLTIRAGLSLYALLAGLSKGAGFHSIPRRRWGELDGLSTRGLRHVFQYWDAQTDDQALTRAIMHSASSLGVELHCPAEFIHARISGEICEIEFLENNQAYQCTASSLVNAAGPWVSQVAERISPAPPAYPVELVQGTHLILEGSLDKGCYYLESPQDRRAIFALPWKQHILLGTTETVFEGAPDKALPLVSEENYLLGCFRYYFPDHGATVRERFTGLRVLPVSRNNPFGRSRETHLQCDSPESPRIVGIYGGKLTVCRATARKVLHTLRPSLPVRIPKADISQLTLKLP</sequence>
<dbReference type="GO" id="GO:0004368">
    <property type="term" value="F:glycerol-3-phosphate dehydrogenase (quinone) activity"/>
    <property type="evidence" value="ECO:0007669"/>
    <property type="project" value="InterPro"/>
</dbReference>
<evidence type="ECO:0000313" key="7">
    <source>
        <dbReference type="EMBL" id="CAD84281.1"/>
    </source>
</evidence>
<dbReference type="Pfam" id="PF01266">
    <property type="entry name" value="DAO"/>
    <property type="match status" value="1"/>
</dbReference>
<evidence type="ECO:0000256" key="1">
    <source>
        <dbReference type="ARBA" id="ARBA00001974"/>
    </source>
</evidence>
<protein>
    <submittedName>
        <fullName evidence="7">NAD binding site:D-amino acid oxidase</fullName>
        <ecNumber evidence="7">1.1.99.5</ecNumber>
    </submittedName>
</protein>
<dbReference type="GeneID" id="87103577"/>
<dbReference type="HOGENOM" id="CLU_015740_5_0_4"/>
<dbReference type="OrthoDB" id="9766796at2"/>
<feature type="domain" description="FAD dependent oxidoreductase" evidence="6">
    <location>
        <begin position="8"/>
        <end position="346"/>
    </location>
</feature>
<dbReference type="KEGG" id="neu:NE0370"/>
<dbReference type="InterPro" id="IPR036188">
    <property type="entry name" value="FAD/NAD-bd_sf"/>
</dbReference>
<evidence type="ECO:0000313" key="8">
    <source>
        <dbReference type="Proteomes" id="UP000001416"/>
    </source>
</evidence>
<dbReference type="RefSeq" id="WP_011111005.1">
    <property type="nucleotide sequence ID" value="NC_004757.1"/>
</dbReference>
<dbReference type="Proteomes" id="UP000001416">
    <property type="component" value="Chromosome"/>
</dbReference>
<accession>Q82XB6</accession>
<evidence type="ECO:0000256" key="4">
    <source>
        <dbReference type="ARBA" id="ARBA00022827"/>
    </source>
</evidence>
<dbReference type="PANTHER" id="PTHR11985">
    <property type="entry name" value="GLYCEROL-3-PHOSPHATE DEHYDROGENASE"/>
    <property type="match status" value="1"/>
</dbReference>
<proteinExistence type="inferred from homology"/>
<dbReference type="EC" id="1.1.99.5" evidence="7"/>
<organism evidence="7 8">
    <name type="scientific">Nitrosomonas europaea (strain ATCC 19718 / CIP 103999 / KCTC 2705 / NBRC 14298)</name>
    <dbReference type="NCBI Taxonomy" id="228410"/>
    <lineage>
        <taxon>Bacteria</taxon>
        <taxon>Pseudomonadati</taxon>
        <taxon>Pseudomonadota</taxon>
        <taxon>Betaproteobacteria</taxon>
        <taxon>Nitrosomonadales</taxon>
        <taxon>Nitrosomonadaceae</taxon>
        <taxon>Nitrosomonas</taxon>
    </lineage>
</organism>
<keyword evidence="8" id="KW-1185">Reference proteome</keyword>
<name>Q82XB6_NITEU</name>
<dbReference type="GO" id="GO:0046168">
    <property type="term" value="P:glycerol-3-phosphate catabolic process"/>
    <property type="evidence" value="ECO:0007669"/>
    <property type="project" value="TreeGrafter"/>
</dbReference>
<dbReference type="PhylomeDB" id="Q82XB6"/>
<dbReference type="SUPFAM" id="SSF51905">
    <property type="entry name" value="FAD/NAD(P)-binding domain"/>
    <property type="match status" value="1"/>
</dbReference>
<dbReference type="PRINTS" id="PR01001">
    <property type="entry name" value="FADG3PDH"/>
</dbReference>
<comment type="cofactor">
    <cofactor evidence="1">
        <name>FAD</name>
        <dbReference type="ChEBI" id="CHEBI:57692"/>
    </cofactor>
</comment>
<dbReference type="InterPro" id="IPR000447">
    <property type="entry name" value="G3P_DH_FAD-dep"/>
</dbReference>
<dbReference type="STRING" id="228410.NE0370"/>
<keyword evidence="4" id="KW-0274">FAD</keyword>
<evidence type="ECO:0000259" key="6">
    <source>
        <dbReference type="Pfam" id="PF01266"/>
    </source>
</evidence>
<keyword evidence="5 7" id="KW-0560">Oxidoreductase</keyword>
<keyword evidence="3" id="KW-0285">Flavoprotein</keyword>
<reference evidence="7 8" key="1">
    <citation type="journal article" date="2003" name="J. Bacteriol.">
        <title>Complete genome sequence of the ammonia-oxidizing bacterium and obligate chemolithoautotroph Nitrosomonas europaea.</title>
        <authorList>
            <person name="Chain P."/>
            <person name="Lamerdin J."/>
            <person name="Larimer F."/>
            <person name="Regala W."/>
            <person name="Land M."/>
            <person name="Hauser L."/>
            <person name="Hooper A."/>
            <person name="Klotz M."/>
            <person name="Norton J."/>
            <person name="Sayavedra-Soto L."/>
            <person name="Arciero D."/>
            <person name="Hommes N."/>
            <person name="Whittaker M."/>
            <person name="Arp D."/>
        </authorList>
    </citation>
    <scope>NUCLEOTIDE SEQUENCE [LARGE SCALE GENOMIC DNA]</scope>
    <source>
        <strain evidence="8">ATCC 19718 / CIP 103999 / KCTC 2705 / NBRC 14298</strain>
    </source>
</reference>
<evidence type="ECO:0000256" key="3">
    <source>
        <dbReference type="ARBA" id="ARBA00022630"/>
    </source>
</evidence>
<evidence type="ECO:0000256" key="5">
    <source>
        <dbReference type="ARBA" id="ARBA00023002"/>
    </source>
</evidence>
<dbReference type="InterPro" id="IPR006076">
    <property type="entry name" value="FAD-dep_OxRdtase"/>
</dbReference>
<dbReference type="PANTHER" id="PTHR11985:SF15">
    <property type="entry name" value="GLYCEROL-3-PHOSPHATE DEHYDROGENASE, MITOCHONDRIAL"/>
    <property type="match status" value="1"/>
</dbReference>
<comment type="similarity">
    <text evidence="2">Belongs to the FAD-dependent glycerol-3-phosphate dehydrogenase family.</text>
</comment>